<sequence>MTIDSDRIDAQRALVSKSALCRLLGWSRPKLDLRLETDPHFPVASRGVKGGGWRFDTADVAAYLGGAVSWGGSTELDAITRPTGRLPRAATVEHRGEHSARQRRDAVQAEILEDKLRRDRGELVQTEEMRRVIRSLQSGINKGLDRLVGPVAELVGTAGAEAIIRELVDELRNMMAADLRPLLERQWI</sequence>
<accession>A0A071MGC1</accession>
<evidence type="ECO:0000313" key="1">
    <source>
        <dbReference type="EMBL" id="KEA59949.1"/>
    </source>
</evidence>
<dbReference type="Gene3D" id="1.10.10.10">
    <property type="entry name" value="Winged helix-like DNA-binding domain superfamily/Winged helix DNA-binding domain"/>
    <property type="match status" value="1"/>
</dbReference>
<organism evidence="1">
    <name type="scientific">Burkholderia cenocepacia</name>
    <dbReference type="NCBI Taxonomy" id="95486"/>
    <lineage>
        <taxon>Bacteria</taxon>
        <taxon>Pseudomonadati</taxon>
        <taxon>Pseudomonadota</taxon>
        <taxon>Betaproteobacteria</taxon>
        <taxon>Burkholderiales</taxon>
        <taxon>Burkholderiaceae</taxon>
        <taxon>Burkholderia</taxon>
        <taxon>Burkholderia cepacia complex</taxon>
    </lineage>
</organism>
<protein>
    <submittedName>
        <fullName evidence="1">Uncharacterized protein</fullName>
    </submittedName>
</protein>
<reference evidence="1" key="1">
    <citation type="submission" date="2014-04" db="EMBL/GenBank/DDBJ databases">
        <title>In planta biocontrol of soil-borne Fusarium wilt of banana through a plant endophytic bacterium, Burkholderia cenocepacia 869T2.</title>
        <authorList>
            <person name="Ho Y.-N."/>
            <person name="Chiang H.-M."/>
            <person name="Chao C.-P."/>
            <person name="Su C.-C."/>
            <person name="Hsu H.-F."/>
            <person name="Guo C.-T."/>
            <person name="Hsieh J.-L."/>
            <person name="Huang C.-C."/>
        </authorList>
    </citation>
    <scope>NUCLEOTIDE SEQUENCE [LARGE SCALE GENOMIC DNA]</scope>
    <source>
        <strain evidence="1">869T2</strain>
    </source>
</reference>
<dbReference type="InterPro" id="IPR036388">
    <property type="entry name" value="WH-like_DNA-bd_sf"/>
</dbReference>
<gene>
    <name evidence="1" type="ORF">DT99_10115</name>
</gene>
<comment type="caution">
    <text evidence="1">The sequence shown here is derived from an EMBL/GenBank/DDBJ whole genome shotgun (WGS) entry which is preliminary data.</text>
</comment>
<proteinExistence type="predicted"/>
<dbReference type="EMBL" id="JJOA01000008">
    <property type="protein sequence ID" value="KEA59949.1"/>
    <property type="molecule type" value="Genomic_DNA"/>
</dbReference>
<dbReference type="AlphaFoldDB" id="A0A071MGC1"/>
<name>A0A071MGC1_9BURK</name>
<dbReference type="OrthoDB" id="9004232at2"/>